<organism evidence="3 4">
    <name type="scientific">Aquimonas voraii</name>
    <dbReference type="NCBI Taxonomy" id="265719"/>
    <lineage>
        <taxon>Bacteria</taxon>
        <taxon>Pseudomonadati</taxon>
        <taxon>Pseudomonadota</taxon>
        <taxon>Gammaproteobacteria</taxon>
        <taxon>Lysobacterales</taxon>
        <taxon>Lysobacteraceae</taxon>
        <taxon>Aquimonas</taxon>
    </lineage>
</organism>
<name>A0A1G6UM09_9GAMM</name>
<dbReference type="Gene3D" id="3.30.1370.110">
    <property type="match status" value="1"/>
</dbReference>
<dbReference type="InterPro" id="IPR002625">
    <property type="entry name" value="Smr_dom"/>
</dbReference>
<keyword evidence="4" id="KW-1185">Reference proteome</keyword>
<accession>A0A1G6UM09</accession>
<evidence type="ECO:0000313" key="3">
    <source>
        <dbReference type="EMBL" id="SDD42311.1"/>
    </source>
</evidence>
<keyword evidence="3" id="KW-0540">Nuclease</keyword>
<dbReference type="SMART" id="SM00463">
    <property type="entry name" value="SMR"/>
    <property type="match status" value="1"/>
</dbReference>
<reference evidence="3 4" key="1">
    <citation type="submission" date="2016-10" db="EMBL/GenBank/DDBJ databases">
        <authorList>
            <person name="de Groot N.N."/>
        </authorList>
    </citation>
    <scope>NUCLEOTIDE SEQUENCE [LARGE SCALE GENOMIC DNA]</scope>
    <source>
        <strain evidence="3 4">DSM 16957</strain>
    </source>
</reference>
<dbReference type="EMBL" id="FNAG01000002">
    <property type="protein sequence ID" value="SDD42311.1"/>
    <property type="molecule type" value="Genomic_DNA"/>
</dbReference>
<dbReference type="Proteomes" id="UP000199603">
    <property type="component" value="Unassembled WGS sequence"/>
</dbReference>
<dbReference type="OrthoDB" id="9808881at2"/>
<dbReference type="PROSITE" id="PS50828">
    <property type="entry name" value="SMR"/>
    <property type="match status" value="1"/>
</dbReference>
<evidence type="ECO:0000259" key="2">
    <source>
        <dbReference type="PROSITE" id="PS50828"/>
    </source>
</evidence>
<proteinExistence type="predicted"/>
<dbReference type="Pfam" id="PF01713">
    <property type="entry name" value="Smr"/>
    <property type="match status" value="1"/>
</dbReference>
<dbReference type="GO" id="GO:0004520">
    <property type="term" value="F:DNA endonuclease activity"/>
    <property type="evidence" value="ECO:0007669"/>
    <property type="project" value="TreeGrafter"/>
</dbReference>
<feature type="domain" description="Smr" evidence="2">
    <location>
        <begin position="105"/>
        <end position="186"/>
    </location>
</feature>
<keyword evidence="3" id="KW-0255">Endonuclease</keyword>
<protein>
    <submittedName>
        <fullName evidence="3">DNA-nicking endonuclease, Smr domain</fullName>
    </submittedName>
</protein>
<dbReference type="AlphaFoldDB" id="A0A1G6UM09"/>
<dbReference type="RefSeq" id="WP_091240374.1">
    <property type="nucleotide sequence ID" value="NZ_FNAG01000002.1"/>
</dbReference>
<gene>
    <name evidence="3" type="ORF">SAMN04488509_102401</name>
</gene>
<dbReference type="PANTHER" id="PTHR35562:SF2">
    <property type="entry name" value="DNA ENDONUCLEASE SMRA-RELATED"/>
    <property type="match status" value="1"/>
</dbReference>
<keyword evidence="3" id="KW-0378">Hydrolase</keyword>
<evidence type="ECO:0000313" key="4">
    <source>
        <dbReference type="Proteomes" id="UP000199603"/>
    </source>
</evidence>
<dbReference type="STRING" id="265719.SAMN04488509_102401"/>
<dbReference type="InterPro" id="IPR036063">
    <property type="entry name" value="Smr_dom_sf"/>
</dbReference>
<feature type="region of interest" description="Disordered" evidence="1">
    <location>
        <begin position="33"/>
        <end position="58"/>
    </location>
</feature>
<sequence length="187" mass="20678">MSRRPAKPAAPPARASADDLALFHEAIGPVRRIEVEPPAASAPKPAPRPRSREADEVQAGKDFRLRPFEFAADTLGDTLEYLAEGHSPKLMRDLKRGRYAVQDELDLHRMHAELADEAIRIFLAEARDHGYRCVRIIHGKGLRSKDSTPVLKLLTDKVLRFRSDVLAYASAKPSEGGTGAVVVLLKR</sequence>
<evidence type="ECO:0000256" key="1">
    <source>
        <dbReference type="SAM" id="MobiDB-lite"/>
    </source>
</evidence>
<dbReference type="PANTHER" id="PTHR35562">
    <property type="entry name" value="DNA ENDONUCLEASE SMRA-RELATED"/>
    <property type="match status" value="1"/>
</dbReference>
<dbReference type="SUPFAM" id="SSF160443">
    <property type="entry name" value="SMR domain-like"/>
    <property type="match status" value="1"/>
</dbReference>